<feature type="modified residue" description="4-aspartylphosphate" evidence="2">
    <location>
        <position position="70"/>
    </location>
</feature>
<keyword evidence="2" id="KW-0597">Phosphoprotein</keyword>
<dbReference type="EMBL" id="JMQN01000030">
    <property type="protein sequence ID" value="KEA63717.1"/>
    <property type="molecule type" value="Genomic_DNA"/>
</dbReference>
<dbReference type="STRING" id="1232683.ADIMK_2173"/>
<dbReference type="Proteomes" id="UP000028252">
    <property type="component" value="Unassembled WGS sequence"/>
</dbReference>
<proteinExistence type="predicted"/>
<dbReference type="SMART" id="SM00448">
    <property type="entry name" value="REC"/>
    <property type="match status" value="1"/>
</dbReference>
<feature type="domain" description="Response regulatory" evidence="3">
    <location>
        <begin position="21"/>
        <end position="136"/>
    </location>
</feature>
<dbReference type="Pfam" id="PF07228">
    <property type="entry name" value="SpoIIE"/>
    <property type="match status" value="1"/>
</dbReference>
<dbReference type="Gene3D" id="3.60.40.10">
    <property type="entry name" value="PPM-type phosphatase domain"/>
    <property type="match status" value="1"/>
</dbReference>
<dbReference type="GO" id="GO:0000160">
    <property type="term" value="P:phosphorelay signal transduction system"/>
    <property type="evidence" value="ECO:0007669"/>
    <property type="project" value="InterPro"/>
</dbReference>
<evidence type="ECO:0000259" key="3">
    <source>
        <dbReference type="PROSITE" id="PS50110"/>
    </source>
</evidence>
<dbReference type="Pfam" id="PF00072">
    <property type="entry name" value="Response_reg"/>
    <property type="match status" value="1"/>
</dbReference>
<evidence type="ECO:0000256" key="1">
    <source>
        <dbReference type="ARBA" id="ARBA00022801"/>
    </source>
</evidence>
<evidence type="ECO:0000313" key="5">
    <source>
        <dbReference type="Proteomes" id="UP000028252"/>
    </source>
</evidence>
<dbReference type="SMART" id="SM00331">
    <property type="entry name" value="PP2C_SIG"/>
    <property type="match status" value="1"/>
</dbReference>
<organism evidence="4 5">
    <name type="scientific">Marinobacterium lacunae</name>
    <dbReference type="NCBI Taxonomy" id="1232683"/>
    <lineage>
        <taxon>Bacteria</taxon>
        <taxon>Pseudomonadati</taxon>
        <taxon>Pseudomonadota</taxon>
        <taxon>Gammaproteobacteria</taxon>
        <taxon>Oceanospirillales</taxon>
        <taxon>Oceanospirillaceae</taxon>
        <taxon>Marinobacterium</taxon>
    </lineage>
</organism>
<dbReference type="AlphaFoldDB" id="A0A081FYW2"/>
<dbReference type="PANTHER" id="PTHR43156">
    <property type="entry name" value="STAGE II SPORULATION PROTEIN E-RELATED"/>
    <property type="match status" value="1"/>
</dbReference>
<sequence>MDAAVDKRFSQRCKEVLLGTRILIIDDERAIREMFALYLKSQGYEVETSGDGEEALAMCERDLPALVMCDLRMPGRMDGLDVLARLRVRFEDLPVIVVSGTGDMDDAIKALQLGAWDFLTKPLPDLEVMKHAVERMLERSRLLRENKDYRLHLEEANDYLELSLARRREDEAAGRRIQFALMPPAKRQFGQFQCSHHIQSSSLLSGDFIDYFSIDRDRFGFYMIDVSGHGVSSALITVLVKSQVSRFLEDFRRYRDATILDPSALLKALNRSLLENEYGKYLTIFYGIIDERKSTLTYSIGGHFPYPYCFDGDAVLQVGDKSPPVGLFEDAEHRSAKHRIGDHFALRLFSDGVLETMSELSLNECKEVLRNLSARGELDAPELANEIGVLGLDSPIDDASILSIRRVSANG</sequence>
<name>A0A081FYW2_9GAMM</name>
<evidence type="ECO:0000256" key="2">
    <source>
        <dbReference type="PROSITE-ProRule" id="PRU00169"/>
    </source>
</evidence>
<dbReference type="InterPro" id="IPR011006">
    <property type="entry name" value="CheY-like_superfamily"/>
</dbReference>
<comment type="caution">
    <text evidence="4">The sequence shown here is derived from an EMBL/GenBank/DDBJ whole genome shotgun (WGS) entry which is preliminary data.</text>
</comment>
<dbReference type="InterPro" id="IPR052016">
    <property type="entry name" value="Bact_Sigma-Reg"/>
</dbReference>
<dbReference type="PANTHER" id="PTHR43156:SF14">
    <property type="entry name" value="PHOSPHOSERINE PHOSPHATASE RSBP"/>
    <property type="match status" value="1"/>
</dbReference>
<dbReference type="eggNOG" id="COG2208">
    <property type="taxonomic scope" value="Bacteria"/>
</dbReference>
<dbReference type="InterPro" id="IPR001789">
    <property type="entry name" value="Sig_transdc_resp-reg_receiver"/>
</dbReference>
<keyword evidence="5" id="KW-1185">Reference proteome</keyword>
<keyword evidence="1" id="KW-0378">Hydrolase</keyword>
<dbReference type="SUPFAM" id="SSF52172">
    <property type="entry name" value="CheY-like"/>
    <property type="match status" value="1"/>
</dbReference>
<dbReference type="Gene3D" id="1.20.5.390">
    <property type="entry name" value="L1 transposable element, trimerization domain"/>
    <property type="match status" value="1"/>
</dbReference>
<dbReference type="PROSITE" id="PS50110">
    <property type="entry name" value="RESPONSE_REGULATORY"/>
    <property type="match status" value="1"/>
</dbReference>
<dbReference type="InterPro" id="IPR036457">
    <property type="entry name" value="PPM-type-like_dom_sf"/>
</dbReference>
<dbReference type="PATRIC" id="fig|1232683.4.peg.2132"/>
<dbReference type="eggNOG" id="COG2204">
    <property type="taxonomic scope" value="Bacteria"/>
</dbReference>
<protein>
    <submittedName>
        <fullName evidence="4">Serine phosphatase RsbU, regulator of sigma subunit</fullName>
    </submittedName>
</protein>
<dbReference type="OrthoDB" id="6399952at2"/>
<dbReference type="Gene3D" id="3.40.50.2300">
    <property type="match status" value="1"/>
</dbReference>
<dbReference type="GO" id="GO:0016791">
    <property type="term" value="F:phosphatase activity"/>
    <property type="evidence" value="ECO:0007669"/>
    <property type="project" value="TreeGrafter"/>
</dbReference>
<evidence type="ECO:0000313" key="4">
    <source>
        <dbReference type="EMBL" id="KEA63717.1"/>
    </source>
</evidence>
<dbReference type="InterPro" id="IPR001932">
    <property type="entry name" value="PPM-type_phosphatase-like_dom"/>
</dbReference>
<gene>
    <name evidence="4" type="ORF">ADIMK_2173</name>
</gene>
<reference evidence="4 5" key="1">
    <citation type="submission" date="2014-04" db="EMBL/GenBank/DDBJ databases">
        <title>Marinobacterium kochiensis sp. nov., isolated from sediment sample collected from Kochi backwaters in Kerala, India.</title>
        <authorList>
            <person name="Singh A."/>
            <person name="Pinnaka A.K."/>
        </authorList>
    </citation>
    <scope>NUCLEOTIDE SEQUENCE [LARGE SCALE GENOMIC DNA]</scope>
    <source>
        <strain evidence="4 5">AK27</strain>
    </source>
</reference>
<accession>A0A081FYW2</accession>